<keyword evidence="7" id="KW-1185">Reference proteome</keyword>
<feature type="compositionally biased region" description="Polar residues" evidence="6">
    <location>
        <begin position="109"/>
        <end position="119"/>
    </location>
</feature>
<feature type="coiled-coil region" evidence="5">
    <location>
        <begin position="220"/>
        <end position="247"/>
    </location>
</feature>
<dbReference type="UniPathway" id="UPA00845"/>
<comment type="similarity">
    <text evidence="2 4">Belongs to the glycosyltransferase 8 family.</text>
</comment>
<keyword evidence="3 4" id="KW-0328">Glycosyltransferase</keyword>
<gene>
    <name evidence="8" type="primary">LOC103705901</name>
</gene>
<comment type="subcellular location">
    <subcellularLocation>
        <location evidence="4">Golgi apparatus membrane</location>
        <topology evidence="4">Single-pass type II membrane protein</topology>
    </subcellularLocation>
</comment>
<dbReference type="InterPro" id="IPR029044">
    <property type="entry name" value="Nucleotide-diphossugar_trans"/>
</dbReference>
<dbReference type="GO" id="GO:0071555">
    <property type="term" value="P:cell wall organization"/>
    <property type="evidence" value="ECO:0007669"/>
    <property type="project" value="UniProtKB-KW"/>
</dbReference>
<evidence type="ECO:0000256" key="3">
    <source>
        <dbReference type="ARBA" id="ARBA00022676"/>
    </source>
</evidence>
<feature type="region of interest" description="Disordered" evidence="6">
    <location>
        <begin position="109"/>
        <end position="174"/>
    </location>
</feature>
<evidence type="ECO:0000256" key="6">
    <source>
        <dbReference type="SAM" id="MobiDB-lite"/>
    </source>
</evidence>
<organism evidence="7 8">
    <name type="scientific">Phoenix dactylifera</name>
    <name type="common">Date palm</name>
    <dbReference type="NCBI Taxonomy" id="42345"/>
    <lineage>
        <taxon>Eukaryota</taxon>
        <taxon>Viridiplantae</taxon>
        <taxon>Streptophyta</taxon>
        <taxon>Embryophyta</taxon>
        <taxon>Tracheophyta</taxon>
        <taxon>Spermatophyta</taxon>
        <taxon>Magnoliopsida</taxon>
        <taxon>Liliopsida</taxon>
        <taxon>Arecaceae</taxon>
        <taxon>Coryphoideae</taxon>
        <taxon>Phoeniceae</taxon>
        <taxon>Phoenix</taxon>
    </lineage>
</organism>
<evidence type="ECO:0000313" key="8">
    <source>
        <dbReference type="RefSeq" id="XP_008788022.2"/>
    </source>
</evidence>
<feature type="region of interest" description="Disordered" evidence="6">
    <location>
        <begin position="49"/>
        <end position="78"/>
    </location>
</feature>
<dbReference type="InterPro" id="IPR002495">
    <property type="entry name" value="Glyco_trans_8"/>
</dbReference>
<evidence type="ECO:0000256" key="4">
    <source>
        <dbReference type="RuleBase" id="RU362027"/>
    </source>
</evidence>
<dbReference type="PANTHER" id="PTHR32116">
    <property type="entry name" value="GALACTURONOSYLTRANSFERASE 4-RELATED"/>
    <property type="match status" value="1"/>
</dbReference>
<keyword evidence="4" id="KW-0961">Cell wall biogenesis/degradation</keyword>
<keyword evidence="5" id="KW-0175">Coiled coil</keyword>
<evidence type="ECO:0000256" key="5">
    <source>
        <dbReference type="SAM" id="Coils"/>
    </source>
</evidence>
<dbReference type="SUPFAM" id="SSF53448">
    <property type="entry name" value="Nucleotide-diphospho-sugar transferases"/>
    <property type="match status" value="1"/>
</dbReference>
<dbReference type="PANTHER" id="PTHR32116:SF12">
    <property type="entry name" value="GALACTURONOSYLTRANSFERASE 7-RELATED"/>
    <property type="match status" value="1"/>
</dbReference>
<comment type="pathway">
    <text evidence="1 4">Glycan metabolism; pectin biosynthesis.</text>
</comment>
<keyword evidence="4" id="KW-0333">Golgi apparatus</keyword>
<evidence type="ECO:0000256" key="1">
    <source>
        <dbReference type="ARBA" id="ARBA00004877"/>
    </source>
</evidence>
<dbReference type="GO" id="GO:0000139">
    <property type="term" value="C:Golgi membrane"/>
    <property type="evidence" value="ECO:0007669"/>
    <property type="project" value="UniProtKB-SubCell"/>
</dbReference>
<dbReference type="GO" id="GO:0045489">
    <property type="term" value="P:pectin biosynthetic process"/>
    <property type="evidence" value="ECO:0007669"/>
    <property type="project" value="UniProtKB-UniPathway"/>
</dbReference>
<evidence type="ECO:0000256" key="2">
    <source>
        <dbReference type="ARBA" id="ARBA00006351"/>
    </source>
</evidence>
<dbReference type="RefSeq" id="XP_008788022.2">
    <property type="nucleotide sequence ID" value="XM_008789800.4"/>
</dbReference>
<dbReference type="Gene3D" id="3.90.550.10">
    <property type="entry name" value="Spore Coat Polysaccharide Biosynthesis Protein SpsA, Chain A"/>
    <property type="match status" value="1"/>
</dbReference>
<reference evidence="8" key="2">
    <citation type="submission" date="2025-08" db="UniProtKB">
        <authorList>
            <consortium name="RefSeq"/>
        </authorList>
    </citation>
    <scope>IDENTIFICATION</scope>
    <source>
        <tissue evidence="8">Young leaves</tissue>
    </source>
</reference>
<dbReference type="AlphaFoldDB" id="A0A8B7BYH2"/>
<feature type="compositionally biased region" description="Basic and acidic residues" evidence="6">
    <location>
        <begin position="155"/>
        <end position="165"/>
    </location>
</feature>
<dbReference type="InterPro" id="IPR029993">
    <property type="entry name" value="GAUT"/>
</dbReference>
<proteinExistence type="inferred from homology"/>
<keyword evidence="3 4" id="KW-0808">Transferase</keyword>
<name>A0A8B7BYH2_PHODC</name>
<protein>
    <recommendedName>
        <fullName evidence="4">Hexosyltransferase</fullName>
        <ecNumber evidence="4">2.4.1.-</ecNumber>
    </recommendedName>
</protein>
<evidence type="ECO:0000313" key="7">
    <source>
        <dbReference type="Proteomes" id="UP000228380"/>
    </source>
</evidence>
<dbReference type="OrthoDB" id="411524at2759"/>
<dbReference type="Proteomes" id="UP000228380">
    <property type="component" value="Chromosome 12"/>
</dbReference>
<reference evidence="7" key="1">
    <citation type="journal article" date="2019" name="Nat. Commun.">
        <title>Genome-wide association mapping of date palm fruit traits.</title>
        <authorList>
            <person name="Hazzouri K.M."/>
            <person name="Gros-Balthazard M."/>
            <person name="Flowers J.M."/>
            <person name="Copetti D."/>
            <person name="Lemansour A."/>
            <person name="Lebrun M."/>
            <person name="Masmoudi K."/>
            <person name="Ferrand S."/>
            <person name="Dhar M.I."/>
            <person name="Fresquez Z.A."/>
            <person name="Rosas U."/>
            <person name="Zhang J."/>
            <person name="Talag J."/>
            <person name="Lee S."/>
            <person name="Kudrna D."/>
            <person name="Powell R.F."/>
            <person name="Leitch I.J."/>
            <person name="Krueger R.R."/>
            <person name="Wing R.A."/>
            <person name="Amiri K.M.A."/>
            <person name="Purugganan M.D."/>
        </authorList>
    </citation>
    <scope>NUCLEOTIDE SEQUENCE [LARGE SCALE GENOMIC DNA]</scope>
    <source>
        <strain evidence="7">cv. Khalas</strain>
    </source>
</reference>
<accession>A0A8B7BYH2</accession>
<dbReference type="GeneID" id="103705901"/>
<sequence>MKGNAAASSPPAKRRWKGLAVAVLALVCFSLLVPLAFLLGLQNRFPSGNLSDERSSSESGFGNYARVNSGGEQNESEGDELRVNDLMHRFKPTIPEDVTVNFMNKPTTESVAGAQSTSRPKGVISYSKPKNITSRGPSTEQVVAPKAPSSLTTRNDGRDGKKNHSNDSAGDETEKSCQHEFGSYCIWSMEHKEVMKDALVKRLKDQLFVARAYYPSIAKLQRQEKLSLELKQNIQEHERMLSEAISDADLPPFVGKKIQNMDHTIAKARSCTIDCNNVDKKLRQILDLTEDEAYFHMKQSAFLYHLVVQTMPKSFNCLSMRLTVEYFKNSLEDIEQLHAYKLNNPIFQHYVLISRNILAASVTINSTVMNAEETGHMVFHLVTDGQNFYAMKHWFARNSYKEATVHVLNFDDLNLFDSYNLGLRQLAPSEEFRVSISDIAQSSTLQMRTEYLSVFGHSHYLLPEIFKNLKKVVVLDDDVVVQQDLSSLWNLDLEGKVNGAVRFCGVRLGQLKTYMGGYNYNGDSCAWMSGMNIVDLESWREHNITGNYLGLLQKFQNGTEESWRASALPISLLLFQDLIYALDDTWVQSRLGHDYGVSADALQNAAALHYNGNMKPWLELGIPKYKSYWKKFLTQDERFMDECNVNP</sequence>
<feature type="compositionally biased region" description="Polar residues" evidence="6">
    <location>
        <begin position="128"/>
        <end position="141"/>
    </location>
</feature>
<dbReference type="EC" id="2.4.1.-" evidence="4"/>
<dbReference type="Pfam" id="PF25557">
    <property type="entry name" value="GAUT_1"/>
    <property type="match status" value="1"/>
</dbReference>
<dbReference type="Pfam" id="PF01501">
    <property type="entry name" value="Glyco_transf_8"/>
    <property type="match status" value="1"/>
</dbReference>
<dbReference type="KEGG" id="pda:103705901"/>
<dbReference type="GO" id="GO:0047262">
    <property type="term" value="F:polygalacturonate 4-alpha-galacturonosyltransferase activity"/>
    <property type="evidence" value="ECO:0007669"/>
    <property type="project" value="InterPro"/>
</dbReference>